<dbReference type="OrthoDB" id="9803968at2"/>
<evidence type="ECO:0000256" key="8">
    <source>
        <dbReference type="ARBA" id="ARBA00022840"/>
    </source>
</evidence>
<keyword evidence="6" id="KW-0547">Nucleotide-binding</keyword>
<keyword evidence="18" id="KW-1185">Reference proteome</keyword>
<dbReference type="GO" id="GO:0016020">
    <property type="term" value="C:membrane"/>
    <property type="evidence" value="ECO:0007669"/>
    <property type="project" value="UniProtKB-SubCell"/>
</dbReference>
<dbReference type="Proteomes" id="UP000255334">
    <property type="component" value="Unassembled WGS sequence"/>
</dbReference>
<keyword evidence="9" id="KW-0460">Magnesium</keyword>
<evidence type="ECO:0000256" key="9">
    <source>
        <dbReference type="ARBA" id="ARBA00022842"/>
    </source>
</evidence>
<dbReference type="NCBIfam" id="NF005463">
    <property type="entry name" value="PRK07059.1"/>
    <property type="match status" value="1"/>
</dbReference>
<comment type="subcellular location">
    <subcellularLocation>
        <location evidence="2">Membrane</location>
        <topology evidence="2">Peripheral membrane protein</topology>
    </subcellularLocation>
</comment>
<feature type="domain" description="AMP-dependent synthetase/ligase" evidence="15">
    <location>
        <begin position="32"/>
        <end position="421"/>
    </location>
</feature>
<dbReference type="InterPro" id="IPR050237">
    <property type="entry name" value="ATP-dep_AMP-bd_enzyme"/>
</dbReference>
<dbReference type="GO" id="GO:0005524">
    <property type="term" value="F:ATP binding"/>
    <property type="evidence" value="ECO:0007669"/>
    <property type="project" value="UniProtKB-KW"/>
</dbReference>
<keyword evidence="8" id="KW-0067">ATP-binding</keyword>
<dbReference type="InterPro" id="IPR025110">
    <property type="entry name" value="AMP-bd_C"/>
</dbReference>
<evidence type="ECO:0000256" key="6">
    <source>
        <dbReference type="ARBA" id="ARBA00022741"/>
    </source>
</evidence>
<evidence type="ECO:0000256" key="1">
    <source>
        <dbReference type="ARBA" id="ARBA00001946"/>
    </source>
</evidence>
<evidence type="ECO:0000256" key="4">
    <source>
        <dbReference type="ARBA" id="ARBA00006432"/>
    </source>
</evidence>
<dbReference type="CDD" id="cd05936">
    <property type="entry name" value="FC-FACS_FadD_like"/>
    <property type="match status" value="1"/>
</dbReference>
<evidence type="ECO:0000313" key="18">
    <source>
        <dbReference type="Proteomes" id="UP000255334"/>
    </source>
</evidence>
<comment type="pathway">
    <text evidence="3">Lipid metabolism; fatty acid beta-oxidation.</text>
</comment>
<sequence length="562" mass="61459">MSNERPWLNHYPDGVPAEIDINQYASVAAVLDEAFEHYRQRIAFSNFGKSLTYGEIDALSRQFAGYLTGELKLKQGDRLAIMLPNILQYPIALFGALRAGLVVVNTNPMYTARELKHQLTDAGAQAIVVLDNFASTLQEVVGETGVKHIVTTGIGDLLGAKGVLVNFVLKHVKKMVPPYSLPHAVRFSDALARGAQHDVPKPTLSHDDIAFLQYTGGTTGVAKGAMLTHGNMIANMLQAGAWFGSKIKAGEETIITALPLYHIFALTCNCFIFLRFGGRSMLITNPRDMPGFVKELSKTKFTAITGVNTLFNGLLNTPGFDQIDFSSLRMSFGGGMAVQRAVAEKWEKITGCALIEGYGMTESSPVATINPLVDGAHFSGSIGLPVPSTSISIQDEDGKHLGIGEVGEICIQGPQVMKGYWNQPGETSKVLSADRWLRTGDIGRMDESGYIYIVDRKKDMILVSGFNVYPNEIEDTVMKYPGVAEVAAIGVPDEHSGEVVKLFVVRKDPNLTVEQLKEFCRENLTGYKRPKVIEFRDALPKSNVGKILRRELRDEKKTVTAG</sequence>
<evidence type="ECO:0000256" key="2">
    <source>
        <dbReference type="ARBA" id="ARBA00004170"/>
    </source>
</evidence>
<evidence type="ECO:0000256" key="3">
    <source>
        <dbReference type="ARBA" id="ARBA00005005"/>
    </source>
</evidence>
<dbReference type="RefSeq" id="WP_115476245.1">
    <property type="nucleotide sequence ID" value="NZ_QRBF01000001.1"/>
</dbReference>
<dbReference type="PANTHER" id="PTHR43767:SF8">
    <property type="entry name" value="LONG-CHAIN-FATTY-ACID--COA LIGASE"/>
    <property type="match status" value="1"/>
</dbReference>
<dbReference type="EMBL" id="QRBF01000001">
    <property type="protein sequence ID" value="RDS85994.1"/>
    <property type="molecule type" value="Genomic_DNA"/>
</dbReference>
<dbReference type="PROSITE" id="PS00455">
    <property type="entry name" value="AMP_BINDING"/>
    <property type="match status" value="1"/>
</dbReference>
<evidence type="ECO:0000256" key="13">
    <source>
        <dbReference type="ARBA" id="ARBA00039545"/>
    </source>
</evidence>
<keyword evidence="5 17" id="KW-0436">Ligase</keyword>
<evidence type="ECO:0000256" key="5">
    <source>
        <dbReference type="ARBA" id="ARBA00022598"/>
    </source>
</evidence>
<dbReference type="GO" id="GO:0004467">
    <property type="term" value="F:long-chain fatty acid-CoA ligase activity"/>
    <property type="evidence" value="ECO:0007669"/>
    <property type="project" value="UniProtKB-EC"/>
</dbReference>
<comment type="caution">
    <text evidence="17">The sequence shown here is derived from an EMBL/GenBank/DDBJ whole genome shotgun (WGS) entry which is preliminary data.</text>
</comment>
<keyword evidence="7" id="KW-0276">Fatty acid metabolism</keyword>
<evidence type="ECO:0000259" key="15">
    <source>
        <dbReference type="Pfam" id="PF00501"/>
    </source>
</evidence>
<dbReference type="FunFam" id="3.30.300.30:FF:000006">
    <property type="entry name" value="Long-chain-fatty-acid--CoA ligase FadD"/>
    <property type="match status" value="1"/>
</dbReference>
<evidence type="ECO:0000256" key="11">
    <source>
        <dbReference type="ARBA" id="ARBA00023136"/>
    </source>
</evidence>
<dbReference type="Pfam" id="PF00501">
    <property type="entry name" value="AMP-binding"/>
    <property type="match status" value="1"/>
</dbReference>
<dbReference type="EC" id="6.2.1.3" evidence="12"/>
<gene>
    <name evidence="17" type="ORF">DWU99_01575</name>
</gene>
<comment type="cofactor">
    <cofactor evidence="1">
        <name>Mg(2+)</name>
        <dbReference type="ChEBI" id="CHEBI:18420"/>
    </cofactor>
</comment>
<proteinExistence type="inferred from homology"/>
<keyword evidence="10" id="KW-0443">Lipid metabolism</keyword>
<name>A0A370XC33_9GAMM</name>
<evidence type="ECO:0000256" key="10">
    <source>
        <dbReference type="ARBA" id="ARBA00023098"/>
    </source>
</evidence>
<dbReference type="Gene3D" id="3.40.50.12780">
    <property type="entry name" value="N-terminal domain of ligase-like"/>
    <property type="match status" value="1"/>
</dbReference>
<evidence type="ECO:0000259" key="16">
    <source>
        <dbReference type="Pfam" id="PF13193"/>
    </source>
</evidence>
<organism evidence="17 18">
    <name type="scientific">Dyella psychrodurans</name>
    <dbReference type="NCBI Taxonomy" id="1927960"/>
    <lineage>
        <taxon>Bacteria</taxon>
        <taxon>Pseudomonadati</taxon>
        <taxon>Pseudomonadota</taxon>
        <taxon>Gammaproteobacteria</taxon>
        <taxon>Lysobacterales</taxon>
        <taxon>Rhodanobacteraceae</taxon>
        <taxon>Dyella</taxon>
    </lineage>
</organism>
<keyword evidence="11" id="KW-0472">Membrane</keyword>
<dbReference type="InterPro" id="IPR045851">
    <property type="entry name" value="AMP-bd_C_sf"/>
</dbReference>
<feature type="domain" description="AMP-binding enzyme C-terminal" evidence="16">
    <location>
        <begin position="472"/>
        <end position="546"/>
    </location>
</feature>
<dbReference type="InterPro" id="IPR020845">
    <property type="entry name" value="AMP-binding_CS"/>
</dbReference>
<dbReference type="InterPro" id="IPR000873">
    <property type="entry name" value="AMP-dep_synth/lig_dom"/>
</dbReference>
<evidence type="ECO:0000256" key="7">
    <source>
        <dbReference type="ARBA" id="ARBA00022832"/>
    </source>
</evidence>
<evidence type="ECO:0000313" key="17">
    <source>
        <dbReference type="EMBL" id="RDS85994.1"/>
    </source>
</evidence>
<comment type="similarity">
    <text evidence="4">Belongs to the ATP-dependent AMP-binding enzyme family.</text>
</comment>
<dbReference type="FunFam" id="3.40.50.12780:FF:000003">
    <property type="entry name" value="Long-chain-fatty-acid--CoA ligase FadD"/>
    <property type="match status" value="1"/>
</dbReference>
<evidence type="ECO:0000256" key="12">
    <source>
        <dbReference type="ARBA" id="ARBA00026121"/>
    </source>
</evidence>
<dbReference type="InterPro" id="IPR042099">
    <property type="entry name" value="ANL_N_sf"/>
</dbReference>
<accession>A0A370XC33</accession>
<dbReference type="Gene3D" id="3.30.300.30">
    <property type="match status" value="1"/>
</dbReference>
<dbReference type="AlphaFoldDB" id="A0A370XC33"/>
<protein>
    <recommendedName>
        <fullName evidence="13">Long-chain-fatty-acid--CoA ligase</fullName>
        <ecNumber evidence="12">6.2.1.3</ecNumber>
    </recommendedName>
    <alternativeName>
        <fullName evidence="14">Long-chain acyl-CoA synthetase</fullName>
    </alternativeName>
</protein>
<dbReference type="SUPFAM" id="SSF56801">
    <property type="entry name" value="Acetyl-CoA synthetase-like"/>
    <property type="match status" value="1"/>
</dbReference>
<dbReference type="Pfam" id="PF13193">
    <property type="entry name" value="AMP-binding_C"/>
    <property type="match status" value="1"/>
</dbReference>
<evidence type="ECO:0000256" key="14">
    <source>
        <dbReference type="ARBA" id="ARBA00042773"/>
    </source>
</evidence>
<reference evidence="17 18" key="1">
    <citation type="submission" date="2018-07" db="EMBL/GenBank/DDBJ databases">
        <title>Dyella monticola sp. nov. and Dyella psychrodurans sp. nov. isolated from monsoon evergreen broad-leaved forest soil of Dinghu Mountain, China.</title>
        <authorList>
            <person name="Gao Z."/>
            <person name="Qiu L."/>
        </authorList>
    </citation>
    <scope>NUCLEOTIDE SEQUENCE [LARGE SCALE GENOMIC DNA]</scope>
    <source>
        <strain evidence="17 18">4MSK11</strain>
    </source>
</reference>
<dbReference type="PANTHER" id="PTHR43767">
    <property type="entry name" value="LONG-CHAIN-FATTY-ACID--COA LIGASE"/>
    <property type="match status" value="1"/>
</dbReference>